<dbReference type="Pfam" id="PF03992">
    <property type="entry name" value="ABM"/>
    <property type="match status" value="1"/>
</dbReference>
<keyword evidence="3" id="KW-1185">Reference proteome</keyword>
<comment type="caution">
    <text evidence="2">The sequence shown here is derived from an EMBL/GenBank/DDBJ whole genome shotgun (WGS) entry which is preliminary data.</text>
</comment>
<evidence type="ECO:0000313" key="2">
    <source>
        <dbReference type="EMBL" id="MCS5713924.1"/>
    </source>
</evidence>
<name>A0ABT2GCI0_9MICO</name>
<dbReference type="GO" id="GO:0004497">
    <property type="term" value="F:monooxygenase activity"/>
    <property type="evidence" value="ECO:0007669"/>
    <property type="project" value="UniProtKB-KW"/>
</dbReference>
<organism evidence="2 3">
    <name type="scientific">Herbiconiux gentiana</name>
    <dbReference type="NCBI Taxonomy" id="2970912"/>
    <lineage>
        <taxon>Bacteria</taxon>
        <taxon>Bacillati</taxon>
        <taxon>Actinomycetota</taxon>
        <taxon>Actinomycetes</taxon>
        <taxon>Micrococcales</taxon>
        <taxon>Microbacteriaceae</taxon>
        <taxon>Herbiconiux</taxon>
    </lineage>
</organism>
<gene>
    <name evidence="2" type="ORF">NVV95_05100</name>
</gene>
<keyword evidence="2" id="KW-0560">Oxidoreductase</keyword>
<dbReference type="EMBL" id="JANTEZ010000002">
    <property type="protein sequence ID" value="MCS5713924.1"/>
    <property type="molecule type" value="Genomic_DNA"/>
</dbReference>
<accession>A0ABT2GCI0</accession>
<evidence type="ECO:0000259" key="1">
    <source>
        <dbReference type="Pfam" id="PF03992"/>
    </source>
</evidence>
<dbReference type="RefSeq" id="WP_259485456.1">
    <property type="nucleotide sequence ID" value="NZ_JANTEZ010000002.1"/>
</dbReference>
<evidence type="ECO:0000313" key="3">
    <source>
        <dbReference type="Proteomes" id="UP001165580"/>
    </source>
</evidence>
<dbReference type="Proteomes" id="UP001165580">
    <property type="component" value="Unassembled WGS sequence"/>
</dbReference>
<dbReference type="InterPro" id="IPR011008">
    <property type="entry name" value="Dimeric_a/b-barrel"/>
</dbReference>
<feature type="domain" description="ABM" evidence="1">
    <location>
        <begin position="8"/>
        <end position="73"/>
    </location>
</feature>
<keyword evidence="2" id="KW-0503">Monooxygenase</keyword>
<sequence length="97" mass="10642">MTVISLLDLRIKPDLLESAPEVIHSVLAATRAREGSLGVEVAVDADDREHFIVVEKWESMEADDAYREWRSTPEGVSDLGSLLAAPPVLTRTVVTDI</sequence>
<dbReference type="InterPro" id="IPR007138">
    <property type="entry name" value="ABM_dom"/>
</dbReference>
<proteinExistence type="predicted"/>
<reference evidence="2" key="1">
    <citation type="submission" date="2022-08" db="EMBL/GenBank/DDBJ databases">
        <authorList>
            <person name="Deng Y."/>
            <person name="Han X.-F."/>
            <person name="Zhang Y.-Q."/>
        </authorList>
    </citation>
    <scope>NUCLEOTIDE SEQUENCE</scope>
    <source>
        <strain evidence="2">CPCC 205716</strain>
    </source>
</reference>
<dbReference type="Gene3D" id="3.30.70.100">
    <property type="match status" value="1"/>
</dbReference>
<dbReference type="SUPFAM" id="SSF54909">
    <property type="entry name" value="Dimeric alpha+beta barrel"/>
    <property type="match status" value="1"/>
</dbReference>
<protein>
    <submittedName>
        <fullName evidence="2">Antibiotic biosynthesis monooxygenase</fullName>
    </submittedName>
</protein>